<dbReference type="STRING" id="35756.GCA_001044155_00339"/>
<gene>
    <name evidence="2" type="ORF">NCTC11862_00946</name>
</gene>
<dbReference type="Proteomes" id="UP000254467">
    <property type="component" value="Unassembled WGS sequence"/>
</dbReference>
<reference evidence="2 3" key="1">
    <citation type="submission" date="2018-06" db="EMBL/GenBank/DDBJ databases">
        <authorList>
            <consortium name="Pathogen Informatics"/>
            <person name="Doyle S."/>
        </authorList>
    </citation>
    <scope>NUCLEOTIDE SEQUENCE [LARGE SCALE GENOMIC DNA]</scope>
    <source>
        <strain evidence="2 3">NCTC11862</strain>
    </source>
</reference>
<protein>
    <submittedName>
        <fullName evidence="2">Uncharacterized protein</fullName>
    </submittedName>
</protein>
<accession>A0A376CLJ4</accession>
<keyword evidence="3" id="KW-1185">Reference proteome</keyword>
<dbReference type="RefSeq" id="WP_244911209.1">
    <property type="nucleotide sequence ID" value="NZ_UFXQ01000001.1"/>
</dbReference>
<evidence type="ECO:0000313" key="3">
    <source>
        <dbReference type="Proteomes" id="UP000254467"/>
    </source>
</evidence>
<sequence>MSEDLTRQRPSTAPYRMDYDWLWGSPETGGPGNDGSSATVRLTVTGPNARNAVMQWFDDLRPDEFGLRSRGGWLVTEMKWEPEEVIVDITSGGEDVADGIEDGTTEAFDVLSPFGVQFEWEQLPRDSV</sequence>
<evidence type="ECO:0000313" key="2">
    <source>
        <dbReference type="EMBL" id="STC69165.1"/>
    </source>
</evidence>
<proteinExistence type="predicted"/>
<dbReference type="EMBL" id="UFXQ01000001">
    <property type="protein sequence ID" value="STC69165.1"/>
    <property type="molecule type" value="Genomic_DNA"/>
</dbReference>
<organism evidence="2 3">
    <name type="scientific">Corynebacterium pilosum</name>
    <dbReference type="NCBI Taxonomy" id="35756"/>
    <lineage>
        <taxon>Bacteria</taxon>
        <taxon>Bacillati</taxon>
        <taxon>Actinomycetota</taxon>
        <taxon>Actinomycetes</taxon>
        <taxon>Mycobacteriales</taxon>
        <taxon>Corynebacteriaceae</taxon>
        <taxon>Corynebacterium</taxon>
    </lineage>
</organism>
<feature type="region of interest" description="Disordered" evidence="1">
    <location>
        <begin position="18"/>
        <end position="38"/>
    </location>
</feature>
<dbReference type="AlphaFoldDB" id="A0A376CLJ4"/>
<name>A0A376CLJ4_9CORY</name>
<evidence type="ECO:0000256" key="1">
    <source>
        <dbReference type="SAM" id="MobiDB-lite"/>
    </source>
</evidence>